<evidence type="ECO:0000313" key="1">
    <source>
        <dbReference type="EMBL" id="KGN92650.1"/>
    </source>
</evidence>
<dbReference type="RefSeq" id="WP_039423536.1">
    <property type="nucleotide sequence ID" value="NZ_JRAK01000037.1"/>
</dbReference>
<dbReference type="Proteomes" id="UP000030146">
    <property type="component" value="Unassembled WGS sequence"/>
</dbReference>
<sequence length="158" mass="18300">MSESKETLHEYADFPYEYAVCAPRADCPKREQCLRASAYEGVLARGLQNIMVINPLIPVSEQGCKAFADNTPVLFAHGITHLYDELPHHAVQSLKHHLLAYFGKTTYYRIYRKERYITVREQAYIRDSFVRAGFSPDLIRYDAMVRVYDLQSTMVKND</sequence>
<dbReference type="PATRIC" id="fig|111105.18.peg.936"/>
<proteinExistence type="predicted"/>
<keyword evidence="2" id="KW-1185">Reference proteome</keyword>
<name>A0A0A2FRJ0_9PORP</name>
<dbReference type="Pfam" id="PF19555">
    <property type="entry name" value="DUF6078"/>
    <property type="match status" value="1"/>
</dbReference>
<organism evidence="1 2">
    <name type="scientific">Porphyromonas gulae</name>
    <dbReference type="NCBI Taxonomy" id="111105"/>
    <lineage>
        <taxon>Bacteria</taxon>
        <taxon>Pseudomonadati</taxon>
        <taxon>Bacteroidota</taxon>
        <taxon>Bacteroidia</taxon>
        <taxon>Bacteroidales</taxon>
        <taxon>Porphyromonadaceae</taxon>
        <taxon>Porphyromonas</taxon>
    </lineage>
</organism>
<accession>A0A0A2FRJ0</accession>
<dbReference type="AlphaFoldDB" id="A0A0A2FRJ0"/>
<reference evidence="1 2" key="1">
    <citation type="submission" date="2014-08" db="EMBL/GenBank/DDBJ databases">
        <title>Porphyromonas gulae strain:COT-052_OH3439 Genome sequencing.</title>
        <authorList>
            <person name="Wallis C."/>
            <person name="Deusch O."/>
            <person name="O'Flynn C."/>
            <person name="Davis I."/>
            <person name="Jospin G."/>
            <person name="Darling A.E."/>
            <person name="Coil D.A."/>
            <person name="Alexiev A."/>
            <person name="Horsfall A."/>
            <person name="Kirkwood N."/>
            <person name="Harris S."/>
            <person name="Eisen J.A."/>
        </authorList>
    </citation>
    <scope>NUCLEOTIDE SEQUENCE [LARGE SCALE GENOMIC DNA]</scope>
    <source>
        <strain evidence="2">COT-052 OH3439</strain>
    </source>
</reference>
<dbReference type="InterPro" id="IPR045724">
    <property type="entry name" value="DUF6078"/>
</dbReference>
<gene>
    <name evidence="1" type="ORF">HR15_02250</name>
</gene>
<comment type="caution">
    <text evidence="1">The sequence shown here is derived from an EMBL/GenBank/DDBJ whole genome shotgun (WGS) entry which is preliminary data.</text>
</comment>
<dbReference type="EMBL" id="JRAK01000037">
    <property type="protein sequence ID" value="KGN92650.1"/>
    <property type="molecule type" value="Genomic_DNA"/>
</dbReference>
<evidence type="ECO:0000313" key="2">
    <source>
        <dbReference type="Proteomes" id="UP000030146"/>
    </source>
</evidence>
<protein>
    <submittedName>
        <fullName evidence="1">Uncharacterized protein</fullName>
    </submittedName>
</protein>